<keyword evidence="2" id="KW-1185">Reference proteome</keyword>
<proteinExistence type="predicted"/>
<evidence type="ECO:0000313" key="1">
    <source>
        <dbReference type="EMBL" id="UZJ26544.1"/>
    </source>
</evidence>
<sequence length="102" mass="10566">MELVDQVAAVVLAVPGVAGLHGGLFGEAATYLPGRRVRGIRLQHDSTEVHLAVFYGSDVRLTAAAVRAALTGMVPTPIHVTVEDIAPAENKAPAGSTPSTQR</sequence>
<evidence type="ECO:0000313" key="2">
    <source>
        <dbReference type="Proteomes" id="UP001164965"/>
    </source>
</evidence>
<protein>
    <submittedName>
        <fullName evidence="1">Asp23/Gls24 family envelope stress response protein</fullName>
    </submittedName>
</protein>
<dbReference type="Proteomes" id="UP001164965">
    <property type="component" value="Chromosome"/>
</dbReference>
<name>A0ABY6P4F2_9NOCA</name>
<reference evidence="1" key="1">
    <citation type="submission" date="2022-10" db="EMBL/GenBank/DDBJ databases">
        <title>Rhodococcus sp.75.</title>
        <authorList>
            <person name="Sun M."/>
        </authorList>
    </citation>
    <scope>NUCLEOTIDE SEQUENCE</scope>
    <source>
        <strain evidence="1">75</strain>
    </source>
</reference>
<accession>A0ABY6P4F2</accession>
<gene>
    <name evidence="1" type="ORF">RHODO2019_06400</name>
</gene>
<organism evidence="1 2">
    <name type="scientific">Rhodococcus antarcticus</name>
    <dbReference type="NCBI Taxonomy" id="2987751"/>
    <lineage>
        <taxon>Bacteria</taxon>
        <taxon>Bacillati</taxon>
        <taxon>Actinomycetota</taxon>
        <taxon>Actinomycetes</taxon>
        <taxon>Mycobacteriales</taxon>
        <taxon>Nocardiaceae</taxon>
        <taxon>Rhodococcus</taxon>
    </lineage>
</organism>
<dbReference type="EMBL" id="CP110615">
    <property type="protein sequence ID" value="UZJ26544.1"/>
    <property type="molecule type" value="Genomic_DNA"/>
</dbReference>